<evidence type="ECO:0000259" key="9">
    <source>
        <dbReference type="PROSITE" id="PS50928"/>
    </source>
</evidence>
<feature type="transmembrane region" description="Helical" evidence="8">
    <location>
        <begin position="16"/>
        <end position="41"/>
    </location>
</feature>
<evidence type="ECO:0000313" key="10">
    <source>
        <dbReference type="EMBL" id="NRF17772.1"/>
    </source>
</evidence>
<feature type="transmembrane region" description="Helical" evidence="8">
    <location>
        <begin position="72"/>
        <end position="95"/>
    </location>
</feature>
<proteinExistence type="inferred from homology"/>
<evidence type="ECO:0000256" key="5">
    <source>
        <dbReference type="ARBA" id="ARBA00022692"/>
    </source>
</evidence>
<accession>A0AA44EGS2</accession>
<geneLocation type="plasmid" evidence="10">
    <name>unnamed2</name>
</geneLocation>
<comment type="subcellular location">
    <subcellularLocation>
        <location evidence="1">Cell inner membrane</location>
        <topology evidence="1">Multi-pass membrane protein</topology>
    </subcellularLocation>
    <subcellularLocation>
        <location evidence="8">Cell membrane</location>
        <topology evidence="8">Multi-pass membrane protein</topology>
    </subcellularLocation>
</comment>
<keyword evidence="3" id="KW-1003">Cell membrane</keyword>
<comment type="caution">
    <text evidence="10">The sequence shown here is derived from an EMBL/GenBank/DDBJ whole genome shotgun (WGS) entry which is preliminary data.</text>
</comment>
<feature type="transmembrane region" description="Helical" evidence="8">
    <location>
        <begin position="107"/>
        <end position="131"/>
    </location>
</feature>
<keyword evidence="2 8" id="KW-0813">Transport</keyword>
<keyword evidence="7 8" id="KW-0472">Membrane</keyword>
<dbReference type="SUPFAM" id="SSF161098">
    <property type="entry name" value="MetI-like"/>
    <property type="match status" value="1"/>
</dbReference>
<evidence type="ECO:0000256" key="3">
    <source>
        <dbReference type="ARBA" id="ARBA00022475"/>
    </source>
</evidence>
<comment type="similarity">
    <text evidence="8">Belongs to the binding-protein-dependent transport system permease family.</text>
</comment>
<dbReference type="GO" id="GO:0055085">
    <property type="term" value="P:transmembrane transport"/>
    <property type="evidence" value="ECO:0007669"/>
    <property type="project" value="InterPro"/>
</dbReference>
<keyword evidence="4" id="KW-0997">Cell inner membrane</keyword>
<evidence type="ECO:0000256" key="4">
    <source>
        <dbReference type="ARBA" id="ARBA00022519"/>
    </source>
</evidence>
<dbReference type="Pfam" id="PF00528">
    <property type="entry name" value="BPD_transp_1"/>
    <property type="match status" value="1"/>
</dbReference>
<dbReference type="PANTHER" id="PTHR43357">
    <property type="entry name" value="INNER MEMBRANE ABC TRANSPORTER PERMEASE PROTEIN YDCV"/>
    <property type="match status" value="1"/>
</dbReference>
<reference evidence="10" key="1">
    <citation type="submission" date="2019-07" db="EMBL/GenBank/DDBJ databases">
        <title>FDA dAtabase for Regulatory Grade micrObial Sequences (FDA-ARGOS): Supporting development and validation of Infectious Disease Dx tests.</title>
        <authorList>
            <person name="Bachman M."/>
            <person name="Young C."/>
            <person name="Tallon L."/>
            <person name="Sadzewicz L."/>
            <person name="Vavikolanu K."/>
            <person name="Mehta A."/>
            <person name="Aluvathingal J."/>
            <person name="Nadendla S."/>
            <person name="Nandy P."/>
            <person name="Geyer C."/>
            <person name="Yan Y."/>
            <person name="Sichtig H."/>
        </authorList>
    </citation>
    <scope>NUCLEOTIDE SEQUENCE</scope>
    <source>
        <strain evidence="10">FDAARGOS_618</strain>
        <plasmid evidence="10">unnamed2</plasmid>
    </source>
</reference>
<feature type="transmembrane region" description="Helical" evidence="8">
    <location>
        <begin position="184"/>
        <end position="209"/>
    </location>
</feature>
<evidence type="ECO:0000256" key="8">
    <source>
        <dbReference type="RuleBase" id="RU363032"/>
    </source>
</evidence>
<dbReference type="AlphaFoldDB" id="A0AA44EGS2"/>
<keyword evidence="10" id="KW-0614">Plasmid</keyword>
<evidence type="ECO:0000313" key="11">
    <source>
        <dbReference type="Proteomes" id="UP001155820"/>
    </source>
</evidence>
<dbReference type="RefSeq" id="WP_172873139.1">
    <property type="nucleotide sequence ID" value="NZ_JABRWL010000001.1"/>
</dbReference>
<dbReference type="GO" id="GO:0005886">
    <property type="term" value="C:plasma membrane"/>
    <property type="evidence" value="ECO:0007669"/>
    <property type="project" value="UniProtKB-SubCell"/>
</dbReference>
<name>A0AA44EGS2_9HYPH</name>
<evidence type="ECO:0000256" key="2">
    <source>
        <dbReference type="ARBA" id="ARBA00022448"/>
    </source>
</evidence>
<gene>
    <name evidence="10" type="ORF">FOB26_01210</name>
</gene>
<keyword evidence="5 8" id="KW-0812">Transmembrane</keyword>
<evidence type="ECO:0000256" key="1">
    <source>
        <dbReference type="ARBA" id="ARBA00004429"/>
    </source>
</evidence>
<protein>
    <submittedName>
        <fullName evidence="10">ABC transporter permease</fullName>
    </submittedName>
</protein>
<keyword evidence="11" id="KW-1185">Reference proteome</keyword>
<evidence type="ECO:0000256" key="6">
    <source>
        <dbReference type="ARBA" id="ARBA00022989"/>
    </source>
</evidence>
<dbReference type="Proteomes" id="UP001155820">
    <property type="component" value="Unassembled WGS sequence"/>
</dbReference>
<dbReference type="PROSITE" id="PS50928">
    <property type="entry name" value="ABC_TM1"/>
    <property type="match status" value="1"/>
</dbReference>
<feature type="domain" description="ABC transmembrane type-1" evidence="9">
    <location>
        <begin position="72"/>
        <end position="260"/>
    </location>
</feature>
<feature type="transmembrane region" description="Helical" evidence="8">
    <location>
        <begin position="143"/>
        <end position="163"/>
    </location>
</feature>
<dbReference type="EMBL" id="JABRWM010000002">
    <property type="protein sequence ID" value="NRF17772.1"/>
    <property type="molecule type" value="Genomic_DNA"/>
</dbReference>
<dbReference type="InterPro" id="IPR035906">
    <property type="entry name" value="MetI-like_sf"/>
</dbReference>
<organism evidence="10 11">
    <name type="scientific">Agrobacterium pusense</name>
    <dbReference type="NCBI Taxonomy" id="648995"/>
    <lineage>
        <taxon>Bacteria</taxon>
        <taxon>Pseudomonadati</taxon>
        <taxon>Pseudomonadota</taxon>
        <taxon>Alphaproteobacteria</taxon>
        <taxon>Hyphomicrobiales</taxon>
        <taxon>Rhizobiaceae</taxon>
        <taxon>Rhizobium/Agrobacterium group</taxon>
        <taxon>Agrobacterium</taxon>
    </lineage>
</organism>
<keyword evidence="6 8" id="KW-1133">Transmembrane helix</keyword>
<dbReference type="PANTHER" id="PTHR43357:SF4">
    <property type="entry name" value="INNER MEMBRANE ABC TRANSPORTER PERMEASE PROTEIN YDCV"/>
    <property type="match status" value="1"/>
</dbReference>
<dbReference type="Gene3D" id="1.10.3720.10">
    <property type="entry name" value="MetI-like"/>
    <property type="match status" value="1"/>
</dbReference>
<evidence type="ECO:0000256" key="7">
    <source>
        <dbReference type="ARBA" id="ARBA00023136"/>
    </source>
</evidence>
<sequence length="270" mass="29372">MWLPVYATRSERTIRVLVLGFACGVLLFLIGPLFVVFPLSISKDPFFTFPIEEFSWRWYADFFLNSRWTDSLWNSVIAASASTLISTVIGTAAALGLSRPSFPFRKLVMALIISPMIVPVVIVAVGAYMFFGSLGLTDTRTGLILAHVALSLPFVVVTVLSALSTYDHNLTRAASSLGAPPSSTFFYVTLPIIFPGVLSGALLAFAVSFDEVIVALFLTGAEQRTLPVQMFAGIRDQINPTIMAAASLLTLCSVSLFLVLTFVTGRRKRD</sequence>
<dbReference type="InterPro" id="IPR000515">
    <property type="entry name" value="MetI-like"/>
</dbReference>
<feature type="transmembrane region" description="Helical" evidence="8">
    <location>
        <begin position="242"/>
        <end position="263"/>
    </location>
</feature>
<dbReference type="CDD" id="cd06261">
    <property type="entry name" value="TM_PBP2"/>
    <property type="match status" value="1"/>
</dbReference>